<dbReference type="PROSITE" id="PS50082">
    <property type="entry name" value="WD_REPEATS_2"/>
    <property type="match status" value="1"/>
</dbReference>
<dbReference type="Proteomes" id="UP000799536">
    <property type="component" value="Unassembled WGS sequence"/>
</dbReference>
<dbReference type="InterPro" id="IPR015943">
    <property type="entry name" value="WD40/YVTN_repeat-like_dom_sf"/>
</dbReference>
<keyword evidence="8" id="KW-1185">Reference proteome</keyword>
<keyword evidence="1 6" id="KW-0853">WD repeat</keyword>
<comment type="similarity">
    <text evidence="3">Belongs to the WD repeat MDV1/CAF4 family.</text>
</comment>
<protein>
    <recommendedName>
        <fullName evidence="4">Mitochondrial division protein 1</fullName>
    </recommendedName>
</protein>
<dbReference type="AlphaFoldDB" id="A0A9P4JI22"/>
<dbReference type="InterPro" id="IPR001680">
    <property type="entry name" value="WD40_rpt"/>
</dbReference>
<dbReference type="InterPro" id="IPR036322">
    <property type="entry name" value="WD40_repeat_dom_sf"/>
</dbReference>
<evidence type="ECO:0000256" key="2">
    <source>
        <dbReference type="ARBA" id="ARBA00022737"/>
    </source>
</evidence>
<dbReference type="Pfam" id="PF00400">
    <property type="entry name" value="WD40"/>
    <property type="match status" value="1"/>
</dbReference>
<comment type="function">
    <text evidence="5">Involved in mitochondrial fission. Acts as an adapter protein required to form mitochondrial fission complexes. Formation of these complexes is required to promote constriction and fission of the mitochondrial compartment at a late step in mitochondrial division.</text>
</comment>
<accession>A0A9P4JI22</accession>
<sequence length="195" mass="21837">MFHKGVIENNPLQTYMSALIFSPTHSLIRDLFKKEEPDWIKVKPNMEYKWTSCLHTLEGHSSIVKSVAFSHASTRLASASWDQTISDPNSGDCLQTLSTGTVLHISFDITGSYLHTEIGSIVLSDSVLTVLEPHYPKHRNLSISSDRVWIRHNSENLLWLPSGYRPSCSVVSEKTIGIGLHNGGVWIYEVQLSTS</sequence>
<dbReference type="SUPFAM" id="SSF50978">
    <property type="entry name" value="WD40 repeat-like"/>
    <property type="match status" value="1"/>
</dbReference>
<evidence type="ECO:0000256" key="3">
    <source>
        <dbReference type="ARBA" id="ARBA00038415"/>
    </source>
</evidence>
<dbReference type="GO" id="GO:1990234">
    <property type="term" value="C:transferase complex"/>
    <property type="evidence" value="ECO:0007669"/>
    <property type="project" value="UniProtKB-ARBA"/>
</dbReference>
<dbReference type="PANTHER" id="PTHR22847">
    <property type="entry name" value="WD40 REPEAT PROTEIN"/>
    <property type="match status" value="1"/>
</dbReference>
<evidence type="ECO:0000313" key="8">
    <source>
        <dbReference type="Proteomes" id="UP000799536"/>
    </source>
</evidence>
<organism evidence="7 8">
    <name type="scientific">Delitschia confertaspora ATCC 74209</name>
    <dbReference type="NCBI Taxonomy" id="1513339"/>
    <lineage>
        <taxon>Eukaryota</taxon>
        <taxon>Fungi</taxon>
        <taxon>Dikarya</taxon>
        <taxon>Ascomycota</taxon>
        <taxon>Pezizomycotina</taxon>
        <taxon>Dothideomycetes</taxon>
        <taxon>Pleosporomycetidae</taxon>
        <taxon>Pleosporales</taxon>
        <taxon>Delitschiaceae</taxon>
        <taxon>Delitschia</taxon>
    </lineage>
</organism>
<evidence type="ECO:0000256" key="6">
    <source>
        <dbReference type="PROSITE-ProRule" id="PRU00221"/>
    </source>
</evidence>
<reference evidence="7" key="1">
    <citation type="journal article" date="2020" name="Stud. Mycol.">
        <title>101 Dothideomycetes genomes: a test case for predicting lifestyles and emergence of pathogens.</title>
        <authorList>
            <person name="Haridas S."/>
            <person name="Albert R."/>
            <person name="Binder M."/>
            <person name="Bloem J."/>
            <person name="Labutti K."/>
            <person name="Salamov A."/>
            <person name="Andreopoulos B."/>
            <person name="Baker S."/>
            <person name="Barry K."/>
            <person name="Bills G."/>
            <person name="Bluhm B."/>
            <person name="Cannon C."/>
            <person name="Castanera R."/>
            <person name="Culley D."/>
            <person name="Daum C."/>
            <person name="Ezra D."/>
            <person name="Gonzalez J."/>
            <person name="Henrissat B."/>
            <person name="Kuo A."/>
            <person name="Liang C."/>
            <person name="Lipzen A."/>
            <person name="Lutzoni F."/>
            <person name="Magnuson J."/>
            <person name="Mondo S."/>
            <person name="Nolan M."/>
            <person name="Ohm R."/>
            <person name="Pangilinan J."/>
            <person name="Park H.-J."/>
            <person name="Ramirez L."/>
            <person name="Alfaro M."/>
            <person name="Sun H."/>
            <person name="Tritt A."/>
            <person name="Yoshinaga Y."/>
            <person name="Zwiers L.-H."/>
            <person name="Turgeon B."/>
            <person name="Goodwin S."/>
            <person name="Spatafora J."/>
            <person name="Crous P."/>
            <person name="Grigoriev I."/>
        </authorList>
    </citation>
    <scope>NUCLEOTIDE SEQUENCE</scope>
    <source>
        <strain evidence="7">ATCC 74209</strain>
    </source>
</reference>
<dbReference type="EMBL" id="ML994308">
    <property type="protein sequence ID" value="KAF2196888.1"/>
    <property type="molecule type" value="Genomic_DNA"/>
</dbReference>
<evidence type="ECO:0000313" key="7">
    <source>
        <dbReference type="EMBL" id="KAF2196888.1"/>
    </source>
</evidence>
<keyword evidence="2" id="KW-0677">Repeat</keyword>
<feature type="repeat" description="WD" evidence="6">
    <location>
        <begin position="57"/>
        <end position="85"/>
    </location>
</feature>
<gene>
    <name evidence="7" type="ORF">GQ43DRAFT_425678</name>
</gene>
<evidence type="ECO:0000256" key="1">
    <source>
        <dbReference type="ARBA" id="ARBA00022574"/>
    </source>
</evidence>
<dbReference type="OrthoDB" id="538223at2759"/>
<comment type="caution">
    <text evidence="7">The sequence shown here is derived from an EMBL/GenBank/DDBJ whole genome shotgun (WGS) entry which is preliminary data.</text>
</comment>
<dbReference type="Gene3D" id="2.130.10.10">
    <property type="entry name" value="YVTN repeat-like/Quinoprotein amine dehydrogenase"/>
    <property type="match status" value="1"/>
</dbReference>
<evidence type="ECO:0000256" key="4">
    <source>
        <dbReference type="ARBA" id="ARBA00039789"/>
    </source>
</evidence>
<evidence type="ECO:0000256" key="5">
    <source>
        <dbReference type="ARBA" id="ARBA00043913"/>
    </source>
</evidence>
<dbReference type="PANTHER" id="PTHR22847:SF637">
    <property type="entry name" value="WD REPEAT DOMAIN 5B"/>
    <property type="match status" value="1"/>
</dbReference>
<proteinExistence type="inferred from homology"/>
<name>A0A9P4JI22_9PLEO</name>